<name>A0A6A5TGS3_9PLEO</name>
<feature type="region of interest" description="Disordered" evidence="1">
    <location>
        <begin position="110"/>
        <end position="142"/>
    </location>
</feature>
<evidence type="ECO:0000256" key="1">
    <source>
        <dbReference type="SAM" id="MobiDB-lite"/>
    </source>
</evidence>
<feature type="chain" id="PRO_5040606906" description="Alpha-1,3-mannosyltransferase" evidence="2">
    <location>
        <begin position="29"/>
        <end position="142"/>
    </location>
</feature>
<evidence type="ECO:0000313" key="5">
    <source>
        <dbReference type="Proteomes" id="UP000800035"/>
    </source>
</evidence>
<feature type="region of interest" description="Disordered" evidence="1">
    <location>
        <begin position="37"/>
        <end position="74"/>
    </location>
</feature>
<evidence type="ECO:0000313" key="3">
    <source>
        <dbReference type="EMBL" id="KAF1948875.1"/>
    </source>
</evidence>
<sequence length="142" mass="16246">MPPHLHPRSRMTMSLFTSTLMVSFVVVAAPHLLPCPVDPRTLADSADPDALSGEPRKRRRRRISREETCNDVMSEERRKVKEVDEWATPKRERECPVPKPGGLIGQVLGLKKESDGREEEDSVTRQVVRVRRNRKSHNEGKE</sequence>
<protein>
    <recommendedName>
        <fullName evidence="6">Alpha-1,3-mannosyltransferase</fullName>
    </recommendedName>
</protein>
<dbReference type="PANTHER" id="PTHR40020">
    <property type="entry name" value="CYTOCHROME C OXIDASE ASSEMBLY FACTOR 2"/>
    <property type="match status" value="1"/>
</dbReference>
<gene>
    <name evidence="4" type="ORF">CC80DRAFT_482194</name>
    <name evidence="3" type="ORF">CC80DRAFT_485342</name>
</gene>
<evidence type="ECO:0000256" key="2">
    <source>
        <dbReference type="SAM" id="SignalP"/>
    </source>
</evidence>
<dbReference type="EMBL" id="ML977046">
    <property type="protein sequence ID" value="KAF1948875.1"/>
    <property type="molecule type" value="Genomic_DNA"/>
</dbReference>
<reference evidence="4" key="1">
    <citation type="journal article" date="2020" name="Stud. Mycol.">
        <title>101 Dothideomycetes genomes: a test case for predicting lifestyles and emergence of pathogens.</title>
        <authorList>
            <person name="Haridas S."/>
            <person name="Albert R."/>
            <person name="Binder M."/>
            <person name="Bloem J."/>
            <person name="Labutti K."/>
            <person name="Salamov A."/>
            <person name="Andreopoulos B."/>
            <person name="Baker S."/>
            <person name="Barry K."/>
            <person name="Bills G."/>
            <person name="Bluhm B."/>
            <person name="Cannon C."/>
            <person name="Castanera R."/>
            <person name="Culley D."/>
            <person name="Daum C."/>
            <person name="Ezra D."/>
            <person name="Gonzalez J."/>
            <person name="Henrissat B."/>
            <person name="Kuo A."/>
            <person name="Liang C."/>
            <person name="Lipzen A."/>
            <person name="Lutzoni F."/>
            <person name="Magnuson J."/>
            <person name="Mondo S."/>
            <person name="Nolan M."/>
            <person name="Ohm R."/>
            <person name="Pangilinan J."/>
            <person name="Park H.-J."/>
            <person name="Ramirez L."/>
            <person name="Alfaro M."/>
            <person name="Sun H."/>
            <person name="Tritt A."/>
            <person name="Yoshinaga Y."/>
            <person name="Zwiers L.-H."/>
            <person name="Turgeon B."/>
            <person name="Goodwin S."/>
            <person name="Spatafora J."/>
            <person name="Crous P."/>
            <person name="Grigoriev I."/>
        </authorList>
    </citation>
    <scope>NUCLEOTIDE SEQUENCE</scope>
    <source>
        <strain evidence="4">CBS 675.92</strain>
    </source>
</reference>
<keyword evidence="5" id="KW-1185">Reference proteome</keyword>
<dbReference type="GO" id="GO:0005759">
    <property type="term" value="C:mitochondrial matrix"/>
    <property type="evidence" value="ECO:0007669"/>
    <property type="project" value="TreeGrafter"/>
</dbReference>
<organism evidence="4 5">
    <name type="scientific">Byssothecium circinans</name>
    <dbReference type="NCBI Taxonomy" id="147558"/>
    <lineage>
        <taxon>Eukaryota</taxon>
        <taxon>Fungi</taxon>
        <taxon>Dikarya</taxon>
        <taxon>Ascomycota</taxon>
        <taxon>Pezizomycotina</taxon>
        <taxon>Dothideomycetes</taxon>
        <taxon>Pleosporomycetidae</taxon>
        <taxon>Pleosporales</taxon>
        <taxon>Massarineae</taxon>
        <taxon>Massarinaceae</taxon>
        <taxon>Byssothecium</taxon>
    </lineage>
</organism>
<keyword evidence="2" id="KW-0732">Signal</keyword>
<evidence type="ECO:0000313" key="4">
    <source>
        <dbReference type="EMBL" id="KAF1950842.1"/>
    </source>
</evidence>
<feature type="compositionally biased region" description="Basic and acidic residues" evidence="1">
    <location>
        <begin position="64"/>
        <end position="74"/>
    </location>
</feature>
<dbReference type="AlphaFoldDB" id="A0A6A5TGS3"/>
<dbReference type="Proteomes" id="UP000800035">
    <property type="component" value="Unassembled WGS sequence"/>
</dbReference>
<dbReference type="GO" id="GO:0033617">
    <property type="term" value="P:mitochondrial respiratory chain complex IV assembly"/>
    <property type="evidence" value="ECO:0007669"/>
    <property type="project" value="TreeGrafter"/>
</dbReference>
<evidence type="ECO:0008006" key="6">
    <source>
        <dbReference type="Google" id="ProtNLM"/>
    </source>
</evidence>
<dbReference type="EMBL" id="ML977022">
    <property type="protein sequence ID" value="KAF1950842.1"/>
    <property type="molecule type" value="Genomic_DNA"/>
</dbReference>
<dbReference type="OrthoDB" id="5410040at2759"/>
<dbReference type="PANTHER" id="PTHR40020:SF1">
    <property type="entry name" value="CYTOCHROME C OXIDASE ASSEMBLY FACTOR 2"/>
    <property type="match status" value="1"/>
</dbReference>
<accession>A0A6A5TGS3</accession>
<proteinExistence type="predicted"/>
<feature type="signal peptide" evidence="2">
    <location>
        <begin position="1"/>
        <end position="28"/>
    </location>
</feature>